<dbReference type="InterPro" id="IPR000043">
    <property type="entry name" value="Adenosylhomocysteinase-like"/>
</dbReference>
<evidence type="ECO:0000313" key="12">
    <source>
        <dbReference type="Proteomes" id="UP000177408"/>
    </source>
</evidence>
<reference evidence="11 12" key="1">
    <citation type="journal article" date="2016" name="Nat. Commun.">
        <title>Thousands of microbial genomes shed light on interconnected biogeochemical processes in an aquifer system.</title>
        <authorList>
            <person name="Anantharaman K."/>
            <person name="Brown C.T."/>
            <person name="Hug L.A."/>
            <person name="Sharon I."/>
            <person name="Castelle C.J."/>
            <person name="Probst A.J."/>
            <person name="Thomas B.C."/>
            <person name="Singh A."/>
            <person name="Wilkins M.J."/>
            <person name="Karaoz U."/>
            <person name="Brodie E.L."/>
            <person name="Williams K.H."/>
            <person name="Hubbard S.S."/>
            <person name="Banfield J.F."/>
        </authorList>
    </citation>
    <scope>NUCLEOTIDE SEQUENCE [LARGE SCALE GENOMIC DNA]</scope>
</reference>
<feature type="binding site" evidence="5 7">
    <location>
        <begin position="151"/>
        <end position="153"/>
    </location>
    <ligand>
        <name>NAD(+)</name>
        <dbReference type="ChEBI" id="CHEBI:57540"/>
    </ligand>
</feature>
<comment type="pathway">
    <text evidence="5 8">Amino-acid biosynthesis; L-homocysteine biosynthesis; L-homocysteine from S-adenosyl-L-homocysteine: step 1/1.</text>
</comment>
<evidence type="ECO:0000256" key="5">
    <source>
        <dbReference type="HAMAP-Rule" id="MF_00563"/>
    </source>
</evidence>
<comment type="cofactor">
    <cofactor evidence="5 7 8">
        <name>NAD(+)</name>
        <dbReference type="ChEBI" id="CHEBI:57540"/>
    </cofactor>
    <text evidence="5 7 8">Binds 1 NAD(+) per subunit.</text>
</comment>
<feature type="binding site" evidence="5 6">
    <location>
        <position position="184"/>
    </location>
    <ligand>
        <name>substrate</name>
    </ligand>
</feature>
<comment type="function">
    <text evidence="5">May play a key role in the regulation of the intracellular concentration of adenosylhomocysteine.</text>
</comment>
<dbReference type="NCBIfam" id="TIGR00936">
    <property type="entry name" value="ahcY"/>
    <property type="match status" value="1"/>
</dbReference>
<dbReference type="InterPro" id="IPR020082">
    <property type="entry name" value="S-Ado-L-homoCys_hydrolase_CS"/>
</dbReference>
<evidence type="ECO:0000256" key="8">
    <source>
        <dbReference type="RuleBase" id="RU000548"/>
    </source>
</evidence>
<dbReference type="InterPro" id="IPR015878">
    <property type="entry name" value="Ado_hCys_hydrolase_NAD-bd"/>
</dbReference>
<evidence type="ECO:0000256" key="4">
    <source>
        <dbReference type="ARBA" id="ARBA00023027"/>
    </source>
</evidence>
<feature type="domain" description="S-adenosyl-L-homocysteine hydrolase NAD binding" evidence="10">
    <location>
        <begin position="185"/>
        <end position="347"/>
    </location>
</feature>
<evidence type="ECO:0000256" key="3">
    <source>
        <dbReference type="ARBA" id="ARBA00022801"/>
    </source>
</evidence>
<dbReference type="AlphaFoldDB" id="A0A1G1YYB8"/>
<protein>
    <recommendedName>
        <fullName evidence="5">Adenosylhomocysteinase</fullName>
        <ecNumber evidence="5">3.13.2.1</ecNumber>
    </recommendedName>
    <alternativeName>
        <fullName evidence="5">S-adenosyl-L-homocysteine hydrolase</fullName>
        <shortName evidence="5">AdoHcyase</shortName>
    </alternativeName>
</protein>
<evidence type="ECO:0000256" key="7">
    <source>
        <dbReference type="PIRSR" id="PIRSR001109-2"/>
    </source>
</evidence>
<evidence type="ECO:0000256" key="6">
    <source>
        <dbReference type="PIRSR" id="PIRSR001109-1"/>
    </source>
</evidence>
<comment type="caution">
    <text evidence="11">The sequence shown here is derived from an EMBL/GenBank/DDBJ whole genome shotgun (WGS) entry which is preliminary data.</text>
</comment>
<dbReference type="Proteomes" id="UP000177408">
    <property type="component" value="Unassembled WGS sequence"/>
</dbReference>
<dbReference type="GO" id="GO:0071269">
    <property type="term" value="P:L-homocysteine biosynthetic process"/>
    <property type="evidence" value="ECO:0007669"/>
    <property type="project" value="UniProtKB-UniRule"/>
</dbReference>
<keyword evidence="3 5" id="KW-0378">Hydrolase</keyword>
<dbReference type="GO" id="GO:0006730">
    <property type="term" value="P:one-carbon metabolic process"/>
    <property type="evidence" value="ECO:0007669"/>
    <property type="project" value="UniProtKB-UniRule"/>
</dbReference>
<dbReference type="CDD" id="cd00401">
    <property type="entry name" value="SAHH"/>
    <property type="match status" value="1"/>
</dbReference>
<dbReference type="GO" id="GO:0005829">
    <property type="term" value="C:cytosol"/>
    <property type="evidence" value="ECO:0007669"/>
    <property type="project" value="TreeGrafter"/>
</dbReference>
<dbReference type="Pfam" id="PF05221">
    <property type="entry name" value="AdoHcyase"/>
    <property type="match status" value="1"/>
</dbReference>
<dbReference type="EMBL" id="MHIR01000027">
    <property type="protein sequence ID" value="OGY57343.1"/>
    <property type="molecule type" value="Genomic_DNA"/>
</dbReference>
<evidence type="ECO:0000313" key="11">
    <source>
        <dbReference type="EMBL" id="OGY57343.1"/>
    </source>
</evidence>
<feature type="binding site" evidence="5">
    <location>
        <begin position="214"/>
        <end position="219"/>
    </location>
    <ligand>
        <name>NAD(+)</name>
        <dbReference type="ChEBI" id="CHEBI:57540"/>
    </ligand>
</feature>
<dbReference type="PANTHER" id="PTHR23420:SF0">
    <property type="entry name" value="ADENOSYLHOMOCYSTEINASE"/>
    <property type="match status" value="1"/>
</dbReference>
<comment type="catalytic activity">
    <reaction evidence="5 8">
        <text>S-adenosyl-L-homocysteine + H2O = L-homocysteine + adenosine</text>
        <dbReference type="Rhea" id="RHEA:21708"/>
        <dbReference type="ChEBI" id="CHEBI:15377"/>
        <dbReference type="ChEBI" id="CHEBI:16335"/>
        <dbReference type="ChEBI" id="CHEBI:57856"/>
        <dbReference type="ChEBI" id="CHEBI:58199"/>
        <dbReference type="EC" id="3.13.2.1"/>
    </reaction>
</comment>
<comment type="similarity">
    <text evidence="1 5 9">Belongs to the adenosylhomocysteinase family.</text>
</comment>
<feature type="binding site" evidence="5 7">
    <location>
        <position position="237"/>
    </location>
    <ligand>
        <name>NAD(+)</name>
        <dbReference type="ChEBI" id="CHEBI:57540"/>
    </ligand>
</feature>
<dbReference type="EC" id="3.13.2.1" evidence="5"/>
<dbReference type="FunFam" id="3.40.50.720:FF:000004">
    <property type="entry name" value="Adenosylhomocysteinase"/>
    <property type="match status" value="1"/>
</dbReference>
<feature type="binding site" evidence="7">
    <location>
        <begin position="216"/>
        <end position="221"/>
    </location>
    <ligand>
        <name>NAD(+)</name>
        <dbReference type="ChEBI" id="CHEBI:57540"/>
    </ligand>
</feature>
<dbReference type="Gene3D" id="3.40.50.1480">
    <property type="entry name" value="Adenosylhomocysteinase-like"/>
    <property type="match status" value="1"/>
</dbReference>
<name>A0A1G1YYB8_9BACT</name>
<dbReference type="SUPFAM" id="SSF51735">
    <property type="entry name" value="NAD(P)-binding Rossmann-fold domains"/>
    <property type="match status" value="1"/>
</dbReference>
<organism evidence="11 12">
    <name type="scientific">Candidatus Buchananbacteria bacterium RIFCSPLOWO2_02_FULL_46_11b</name>
    <dbReference type="NCBI Taxonomy" id="1797548"/>
    <lineage>
        <taxon>Bacteria</taxon>
        <taxon>Candidatus Buchananiibacteriota</taxon>
    </lineage>
</organism>
<dbReference type="NCBIfam" id="NF004005">
    <property type="entry name" value="PRK05476.2-3"/>
    <property type="match status" value="1"/>
</dbReference>
<proteinExistence type="inferred from homology"/>
<dbReference type="GO" id="GO:0033353">
    <property type="term" value="P:S-adenosylmethionine cycle"/>
    <property type="evidence" value="ECO:0007669"/>
    <property type="project" value="TreeGrafter"/>
</dbReference>
<feature type="binding site" evidence="5 6">
    <location>
        <position position="53"/>
    </location>
    <ligand>
        <name>substrate</name>
    </ligand>
</feature>
<dbReference type="PANTHER" id="PTHR23420">
    <property type="entry name" value="ADENOSYLHOMOCYSTEINASE"/>
    <property type="match status" value="1"/>
</dbReference>
<dbReference type="GO" id="GO:0004013">
    <property type="term" value="F:adenosylhomocysteinase activity"/>
    <property type="evidence" value="ECO:0007669"/>
    <property type="project" value="UniProtKB-UniRule"/>
</dbReference>
<evidence type="ECO:0000256" key="2">
    <source>
        <dbReference type="ARBA" id="ARBA00022563"/>
    </source>
</evidence>
<comment type="subcellular location">
    <subcellularLocation>
        <location evidence="5">Cytoplasm</location>
    </subcellularLocation>
</comment>
<evidence type="ECO:0000256" key="9">
    <source>
        <dbReference type="RuleBase" id="RU004166"/>
    </source>
</evidence>
<feature type="binding site" evidence="5 7">
    <location>
        <begin position="293"/>
        <end position="295"/>
    </location>
    <ligand>
        <name>NAD(+)</name>
        <dbReference type="ChEBI" id="CHEBI:57540"/>
    </ligand>
</feature>
<feature type="binding site" evidence="5">
    <location>
        <position position="185"/>
    </location>
    <ligand>
        <name>NAD(+)</name>
        <dbReference type="ChEBI" id="CHEBI:57540"/>
    </ligand>
</feature>
<keyword evidence="4 5" id="KW-0520">NAD</keyword>
<evidence type="ECO:0000256" key="1">
    <source>
        <dbReference type="ARBA" id="ARBA00007122"/>
    </source>
</evidence>
<feature type="binding site" evidence="5 6">
    <location>
        <position position="125"/>
    </location>
    <ligand>
        <name>substrate</name>
    </ligand>
</feature>
<evidence type="ECO:0000259" key="10">
    <source>
        <dbReference type="SMART" id="SM00997"/>
    </source>
</evidence>
<sequence length="419" mass="45679">MNCEVKNIKLAPGGKKRIAWAERDMPVLGEIKKRFAKTLPLKGLKISACLHVTCETANLVRTMKAGGADVLLCASNPLSTQDDVAASLVKDFGLKVFAKCGEDKKSYYGNLVAAIKHQPEITMDDGADLLSLLHTKYKNQANKVKGSMEETTTGVIRLKALEQAGKLLVPIIAVNDAKTKNMFDNRYGTGQSTLDGIIRATDLLLAGKNVVVAGYGWCGRGFASRARGMGANVIITEIDPIKALEAVMDGFRVMPMVKAASIGDLFCTLTGDLHVLRAEHFKKMKDGAIVCNSGHFDVEIDIVALKKLAKKSAKNVRNFVDEYVLPGKKRIYLLGEGRLINLAAAEGHPASVMDMSFATQILAAEYVAKNYKKLENKVYNVPVEIENWIARTKMKSMGVAIDALTPEQKKYLASWEIGT</sequence>
<dbReference type="PROSITE" id="PS00738">
    <property type="entry name" value="ADOHCYASE_1"/>
    <property type="match status" value="1"/>
</dbReference>
<dbReference type="InterPro" id="IPR036291">
    <property type="entry name" value="NAD(P)-bd_dom_sf"/>
</dbReference>
<comment type="caution">
    <text evidence="5">Lacks conserved residue(s) required for the propagation of feature annotation.</text>
</comment>
<accession>A0A1G1YYB8</accession>
<keyword evidence="2 5" id="KW-0554">One-carbon metabolism</keyword>
<dbReference type="PROSITE" id="PS00739">
    <property type="entry name" value="ADOHCYASE_2"/>
    <property type="match status" value="1"/>
</dbReference>
<gene>
    <name evidence="5" type="primary">ahcY</name>
    <name evidence="11" type="ORF">A3H67_04360</name>
</gene>
<dbReference type="SMART" id="SM00996">
    <property type="entry name" value="AdoHcyase"/>
    <property type="match status" value="1"/>
</dbReference>
<dbReference type="UniPathway" id="UPA00314">
    <property type="reaction ID" value="UER00076"/>
</dbReference>
<dbReference type="SUPFAM" id="SSF52283">
    <property type="entry name" value="Formate/glycerate dehydrogenase catalytic domain-like"/>
    <property type="match status" value="1"/>
</dbReference>
<dbReference type="PIRSF" id="PIRSF001109">
    <property type="entry name" value="Ad_hcy_hydrolase"/>
    <property type="match status" value="1"/>
</dbReference>
<feature type="binding site" evidence="7">
    <location>
        <position position="348"/>
    </location>
    <ligand>
        <name>NAD(+)</name>
        <dbReference type="ChEBI" id="CHEBI:57540"/>
    </ligand>
</feature>
<dbReference type="SMART" id="SM00997">
    <property type="entry name" value="AdoHcyase_NAD"/>
    <property type="match status" value="1"/>
</dbReference>
<dbReference type="InterPro" id="IPR042172">
    <property type="entry name" value="Adenosylhomocyst_ase-like_sf"/>
</dbReference>
<feature type="binding site" evidence="5 6">
    <location>
        <position position="180"/>
    </location>
    <ligand>
        <name>substrate</name>
    </ligand>
</feature>
<dbReference type="HAMAP" id="MF_00563">
    <property type="entry name" value="AdoHcyase"/>
    <property type="match status" value="1"/>
</dbReference>
<dbReference type="Gene3D" id="3.40.50.720">
    <property type="entry name" value="NAD(P)-binding Rossmann-like Domain"/>
    <property type="match status" value="1"/>
</dbReference>
<feature type="binding site" evidence="5 7">
    <location>
        <position position="341"/>
    </location>
    <ligand>
        <name>NAD(+)</name>
        <dbReference type="ChEBI" id="CHEBI:57540"/>
    </ligand>
</feature>
<feature type="binding site" evidence="5 6">
    <location>
        <position position="150"/>
    </location>
    <ligand>
        <name>substrate</name>
    </ligand>
</feature>
<dbReference type="Pfam" id="PF00670">
    <property type="entry name" value="AdoHcyase_NAD"/>
    <property type="match status" value="1"/>
</dbReference>
<keyword evidence="5" id="KW-0963">Cytoplasm</keyword>